<evidence type="ECO:0000313" key="10">
    <source>
        <dbReference type="EMBL" id="QNM15695.1"/>
    </source>
</evidence>
<feature type="domain" description="Aminopeptidase P N-terminal" evidence="9">
    <location>
        <begin position="2"/>
        <end position="132"/>
    </location>
</feature>
<proteinExistence type="inferred from homology"/>
<dbReference type="Gene3D" id="3.90.230.10">
    <property type="entry name" value="Creatinase/methionine aminopeptidase superfamily"/>
    <property type="match status" value="1"/>
</dbReference>
<keyword evidence="5 8" id="KW-0479">Metal-binding</keyword>
<dbReference type="Proteomes" id="UP000515913">
    <property type="component" value="Chromosome"/>
</dbReference>
<dbReference type="GO" id="GO:0070006">
    <property type="term" value="F:metalloaminopeptidase activity"/>
    <property type="evidence" value="ECO:0007669"/>
    <property type="project" value="InterPro"/>
</dbReference>
<keyword evidence="10" id="KW-0031">Aminopeptidase</keyword>
<sequence length="461" mass="52898">MFDKYIYVERRKKLKELMGSGVIILPGNQESPRNYRGNDYNFEQDSCFLYYFGIDIPELIGVIDIDENKDYIFGSDYTIDDVIWMGDQKLIKEYAIDSGVETFIEMTYFNDFIHKTLKKERKILLLPQYRAETILQLSLALGINPHYIDNYISEKLIKAVVSQRNIKSKLEILQIEDAVNITREMHLEAMKVTKVGMKEYEVVSALEAIAKKYNASTSFFTIFTKNGQTLHNHFHGNTLEEGDIVILDCGARNKNGYCGDMTTTFPVSGKFSPKQKDIYLLLIKMFETAENLLNPGINYKEIHLQVAKTLAQGLVSQGLMKGNPDDIVKSGAHALFMPHGLGHMLGLDVHDMEGLGEDFVGYDKFPRDSQFGLSALRLARDLEPGFVFTVEPGIYFIPQLIKKWKQENKFLEFLNYDIIEKYIDFGGMRYEGDFVITESGARRLGNKMPKYPEEIENIMKK</sequence>
<dbReference type="PANTHER" id="PTHR43226">
    <property type="entry name" value="XAA-PRO AMINOPEPTIDASE 3"/>
    <property type="match status" value="1"/>
</dbReference>
<comment type="similarity">
    <text evidence="3 8">Belongs to the peptidase M24B family.</text>
</comment>
<dbReference type="PANTHER" id="PTHR43226:SF4">
    <property type="entry name" value="XAA-PRO AMINOPEPTIDASE 3"/>
    <property type="match status" value="1"/>
</dbReference>
<dbReference type="CDD" id="cd01087">
    <property type="entry name" value="Prolidase"/>
    <property type="match status" value="1"/>
</dbReference>
<dbReference type="RefSeq" id="WP_187423050.1">
    <property type="nucleotide sequence ID" value="NZ_CP060637.1"/>
</dbReference>
<dbReference type="EMBL" id="CP060637">
    <property type="protein sequence ID" value="QNM15695.1"/>
    <property type="molecule type" value="Genomic_DNA"/>
</dbReference>
<dbReference type="InterPro" id="IPR000994">
    <property type="entry name" value="Pept_M24"/>
</dbReference>
<dbReference type="GO" id="GO:0005829">
    <property type="term" value="C:cytosol"/>
    <property type="evidence" value="ECO:0007669"/>
    <property type="project" value="TreeGrafter"/>
</dbReference>
<reference evidence="10 11" key="1">
    <citation type="submission" date="2020-08" db="EMBL/GenBank/DDBJ databases">
        <authorList>
            <person name="Liu C."/>
            <person name="Sun Q."/>
        </authorList>
    </citation>
    <scope>NUCLEOTIDE SEQUENCE [LARGE SCALE GENOMIC DNA]</scope>
    <source>
        <strain evidence="10 11">NSJ-57</strain>
    </source>
</reference>
<dbReference type="KEGG" id="fho:H9Q81_02315"/>
<evidence type="ECO:0000256" key="7">
    <source>
        <dbReference type="ARBA" id="ARBA00023211"/>
    </source>
</evidence>
<dbReference type="InterPro" id="IPR036005">
    <property type="entry name" value="Creatinase/aminopeptidase-like"/>
</dbReference>
<evidence type="ECO:0000256" key="3">
    <source>
        <dbReference type="ARBA" id="ARBA00008766"/>
    </source>
</evidence>
<comment type="catalytic activity">
    <reaction evidence="1">
        <text>Release of any N-terminal amino acid, including proline, that is linked to proline, even from a dipeptide or tripeptide.</text>
        <dbReference type="EC" id="3.4.11.9"/>
    </reaction>
</comment>
<dbReference type="InterPro" id="IPR007865">
    <property type="entry name" value="Aminopep_P_N"/>
</dbReference>
<dbReference type="Gene3D" id="3.40.350.10">
    <property type="entry name" value="Creatinase/prolidase N-terminal domain"/>
    <property type="match status" value="1"/>
</dbReference>
<keyword evidence="6" id="KW-0378">Hydrolase</keyword>
<dbReference type="GO" id="GO:0030145">
    <property type="term" value="F:manganese ion binding"/>
    <property type="evidence" value="ECO:0007669"/>
    <property type="project" value="InterPro"/>
</dbReference>
<organism evidence="10 11">
    <name type="scientific">Fusobacterium hominis</name>
    <dbReference type="NCBI Taxonomy" id="2764326"/>
    <lineage>
        <taxon>Bacteria</taxon>
        <taxon>Fusobacteriati</taxon>
        <taxon>Fusobacteriota</taxon>
        <taxon>Fusobacteriia</taxon>
        <taxon>Fusobacteriales</taxon>
        <taxon>Fusobacteriaceae</taxon>
        <taxon>Fusobacterium</taxon>
    </lineage>
</organism>
<evidence type="ECO:0000256" key="1">
    <source>
        <dbReference type="ARBA" id="ARBA00001424"/>
    </source>
</evidence>
<dbReference type="SUPFAM" id="SSF55920">
    <property type="entry name" value="Creatinase/aminopeptidase"/>
    <property type="match status" value="1"/>
</dbReference>
<evidence type="ECO:0000259" key="9">
    <source>
        <dbReference type="SMART" id="SM01011"/>
    </source>
</evidence>
<name>A0A7G9GY13_9FUSO</name>
<dbReference type="InterPro" id="IPR052433">
    <property type="entry name" value="X-Pro_dipept-like"/>
</dbReference>
<dbReference type="AlphaFoldDB" id="A0A7G9GY13"/>
<dbReference type="Pfam" id="PF00557">
    <property type="entry name" value="Peptidase_M24"/>
    <property type="match status" value="1"/>
</dbReference>
<dbReference type="InterPro" id="IPR001131">
    <property type="entry name" value="Peptidase_M24B_aminopep-P_CS"/>
</dbReference>
<dbReference type="SUPFAM" id="SSF53092">
    <property type="entry name" value="Creatinase/prolidase N-terminal domain"/>
    <property type="match status" value="1"/>
</dbReference>
<dbReference type="SMART" id="SM01011">
    <property type="entry name" value="AMP_N"/>
    <property type="match status" value="1"/>
</dbReference>
<evidence type="ECO:0000256" key="6">
    <source>
        <dbReference type="ARBA" id="ARBA00022801"/>
    </source>
</evidence>
<comment type="cofactor">
    <cofactor evidence="2">
        <name>Mn(2+)</name>
        <dbReference type="ChEBI" id="CHEBI:29035"/>
    </cofactor>
</comment>
<dbReference type="GO" id="GO:0006508">
    <property type="term" value="P:proteolysis"/>
    <property type="evidence" value="ECO:0007669"/>
    <property type="project" value="TreeGrafter"/>
</dbReference>
<dbReference type="Pfam" id="PF05195">
    <property type="entry name" value="AMP_N"/>
    <property type="match status" value="1"/>
</dbReference>
<evidence type="ECO:0000256" key="8">
    <source>
        <dbReference type="RuleBase" id="RU000590"/>
    </source>
</evidence>
<gene>
    <name evidence="10" type="ORF">H9Q81_02315</name>
</gene>
<dbReference type="InterPro" id="IPR029149">
    <property type="entry name" value="Creatin/AminoP/Spt16_N"/>
</dbReference>
<keyword evidence="7" id="KW-0464">Manganese</keyword>
<evidence type="ECO:0000256" key="5">
    <source>
        <dbReference type="ARBA" id="ARBA00022723"/>
    </source>
</evidence>
<protein>
    <recommendedName>
        <fullName evidence="4">Xaa-Pro aminopeptidase</fullName>
        <ecNumber evidence="4">3.4.11.9</ecNumber>
    </recommendedName>
</protein>
<keyword evidence="10" id="KW-0645">Protease</keyword>
<keyword evidence="11" id="KW-1185">Reference proteome</keyword>
<dbReference type="PROSITE" id="PS00491">
    <property type="entry name" value="PROLINE_PEPTIDASE"/>
    <property type="match status" value="1"/>
</dbReference>
<evidence type="ECO:0000313" key="11">
    <source>
        <dbReference type="Proteomes" id="UP000515913"/>
    </source>
</evidence>
<accession>A0A7G9GY13</accession>
<dbReference type="EC" id="3.4.11.9" evidence="4"/>
<evidence type="ECO:0000256" key="2">
    <source>
        <dbReference type="ARBA" id="ARBA00001936"/>
    </source>
</evidence>
<evidence type="ECO:0000256" key="4">
    <source>
        <dbReference type="ARBA" id="ARBA00012574"/>
    </source>
</evidence>